<dbReference type="EMBL" id="JAGMUU010000003">
    <property type="protein sequence ID" value="KAH7157283.1"/>
    <property type="molecule type" value="Genomic_DNA"/>
</dbReference>
<evidence type="ECO:0000313" key="1">
    <source>
        <dbReference type="EMBL" id="KAH7157283.1"/>
    </source>
</evidence>
<comment type="caution">
    <text evidence="1">The sequence shown here is derived from an EMBL/GenBank/DDBJ whole genome shotgun (WGS) entry which is preliminary data.</text>
</comment>
<dbReference type="InterPro" id="IPR037221">
    <property type="entry name" value="H-type_lectin_dom_sf"/>
</dbReference>
<name>A0A9P9F8F6_9HYPO</name>
<gene>
    <name evidence="1" type="ORF">B0J13DRAFT_520026</name>
</gene>
<reference evidence="1" key="1">
    <citation type="journal article" date="2021" name="Nat. Commun.">
        <title>Genetic determinants of endophytism in the Arabidopsis root mycobiome.</title>
        <authorList>
            <person name="Mesny F."/>
            <person name="Miyauchi S."/>
            <person name="Thiergart T."/>
            <person name="Pickel B."/>
            <person name="Atanasova L."/>
            <person name="Karlsson M."/>
            <person name="Huettel B."/>
            <person name="Barry K.W."/>
            <person name="Haridas S."/>
            <person name="Chen C."/>
            <person name="Bauer D."/>
            <person name="Andreopoulos W."/>
            <person name="Pangilinan J."/>
            <person name="LaButti K."/>
            <person name="Riley R."/>
            <person name="Lipzen A."/>
            <person name="Clum A."/>
            <person name="Drula E."/>
            <person name="Henrissat B."/>
            <person name="Kohler A."/>
            <person name="Grigoriev I.V."/>
            <person name="Martin F.M."/>
            <person name="Hacquard S."/>
        </authorList>
    </citation>
    <scope>NUCLEOTIDE SEQUENCE</scope>
    <source>
        <strain evidence="1">MPI-CAGE-AT-0021</strain>
    </source>
</reference>
<organism evidence="1 2">
    <name type="scientific">Dactylonectria estremocensis</name>
    <dbReference type="NCBI Taxonomy" id="1079267"/>
    <lineage>
        <taxon>Eukaryota</taxon>
        <taxon>Fungi</taxon>
        <taxon>Dikarya</taxon>
        <taxon>Ascomycota</taxon>
        <taxon>Pezizomycotina</taxon>
        <taxon>Sordariomycetes</taxon>
        <taxon>Hypocreomycetidae</taxon>
        <taxon>Hypocreales</taxon>
        <taxon>Nectriaceae</taxon>
        <taxon>Dactylonectria</taxon>
    </lineage>
</organism>
<dbReference type="OrthoDB" id="3231004at2759"/>
<dbReference type="Proteomes" id="UP000717696">
    <property type="component" value="Unassembled WGS sequence"/>
</dbReference>
<accession>A0A9P9F8F6</accession>
<dbReference type="Gene3D" id="2.60.40.2080">
    <property type="match status" value="1"/>
</dbReference>
<dbReference type="SUPFAM" id="SSF141086">
    <property type="entry name" value="Agglutinin HPA-like"/>
    <property type="match status" value="1"/>
</dbReference>
<sequence>MGLALALRPCRFQMIKIVKEVDAIEKRADYAADEKRGEAFQSPIAFRDRIPSVTNKQKLPQLKIFGEGESYPPLLERVEGDGANDTKIAKANRYAIDQPDADFGLRMIAINVDNGAVVGLSVQYANGAEIIACSIETGRVKGQVDAMNRVISLRLYTNRGPDLLGEAEDWTPAVNGKGIPAGIEFEDLVLKRFNHLLANGHTKGFWGYAVTAKLASRSGIYQLVPIWGNKESTLPTFEHRFSKLLPVVPTVIYGIRGIDAQAKNSPRVAINVLTISEYGFSLTAKTFLQDTQNVEANVMVLPNGGIPFQSGFIDTSDNPNGRKVSQNAKINVTFARSFTAVPCVKVCFTEISQPDGRRFIETPTSDFSVYGMTVNINPTEGWKANFNVNSGSDSKAVEWYGTELKARPKVFSGLRAGTSQRAVI</sequence>
<dbReference type="AlphaFoldDB" id="A0A9P9F8F6"/>
<proteinExistence type="predicted"/>
<evidence type="ECO:0000313" key="2">
    <source>
        <dbReference type="Proteomes" id="UP000717696"/>
    </source>
</evidence>
<keyword evidence="2" id="KW-1185">Reference proteome</keyword>
<protein>
    <submittedName>
        <fullName evidence="1">Uncharacterized protein</fullName>
    </submittedName>
</protein>